<accession>A0AAQ1SN56</accession>
<sequence length="55" mass="5960">MDLDKLLNFGAPAPRKTKNKKGAGRACYALRLTPTVAFCDCFARSTSLALVTDKI</sequence>
<comment type="caution">
    <text evidence="2">The sequence shown here is derived from an EMBL/GenBank/DDBJ whole genome shotgun (WGS) entry which is preliminary data.</text>
</comment>
<proteinExistence type="predicted"/>
<evidence type="ECO:0000256" key="1">
    <source>
        <dbReference type="SAM" id="MobiDB-lite"/>
    </source>
</evidence>
<reference evidence="2 3" key="1">
    <citation type="submission" date="2017-11" db="EMBL/GenBank/DDBJ databases">
        <authorList>
            <person name="Lechat P."/>
        </authorList>
    </citation>
    <scope>NUCLEOTIDE SEQUENCE [LARGE SCALE GENOMIC DNA]</scope>
    <source>
        <strain evidence="2">L495</strain>
    </source>
</reference>
<gene>
    <name evidence="2" type="ORF">LMANV2_200043</name>
</gene>
<dbReference type="EMBL" id="OEJX01000013">
    <property type="protein sequence ID" value="SOR60759.1"/>
    <property type="molecule type" value="Genomic_DNA"/>
</dbReference>
<name>A0AAQ1SN56_LEPIR</name>
<organism evidence="2 3">
    <name type="scientific">Leptospira interrogans serovar Manilae</name>
    <dbReference type="NCBI Taxonomy" id="214675"/>
    <lineage>
        <taxon>Bacteria</taxon>
        <taxon>Pseudomonadati</taxon>
        <taxon>Spirochaetota</taxon>
        <taxon>Spirochaetia</taxon>
        <taxon>Leptospirales</taxon>
        <taxon>Leptospiraceae</taxon>
        <taxon>Leptospira</taxon>
    </lineage>
</organism>
<dbReference type="AlphaFoldDB" id="A0AAQ1SN56"/>
<dbReference type="Proteomes" id="UP000234460">
    <property type="component" value="Chromosome LMANV2"/>
</dbReference>
<evidence type="ECO:0000313" key="2">
    <source>
        <dbReference type="EMBL" id="SOR60759.1"/>
    </source>
</evidence>
<evidence type="ECO:0000313" key="3">
    <source>
        <dbReference type="Proteomes" id="UP000234460"/>
    </source>
</evidence>
<protein>
    <submittedName>
        <fullName evidence="2">Uncharacterized protein</fullName>
    </submittedName>
</protein>
<feature type="region of interest" description="Disordered" evidence="1">
    <location>
        <begin position="1"/>
        <end position="21"/>
    </location>
</feature>
<dbReference type="RefSeq" id="WP_002109582.1">
    <property type="nucleotide sequence ID" value="NZ_CP011931.1"/>
</dbReference>